<sequence length="94" mass="10999">MWFYASNKFSSFSFLSQCIIDLLGCRHICACCSTLLYTLDYYAFVSVCGVRIEYYYINCQRFHMLTKVLAKNTSYIKLTVRHSQNHTVSSIEHT</sequence>
<reference evidence="1" key="3">
    <citation type="submission" date="2025-07" db="EMBL/GenBank/DDBJ databases">
        <authorList>
            <consortium name="NCBI Genome Project"/>
        </authorList>
    </citation>
    <scope>NUCLEOTIDE SEQUENCE</scope>
    <source>
        <strain evidence="1">CBS432</strain>
    </source>
</reference>
<dbReference type="VEuPathDB" id="FungiDB:SPAR_M03470"/>
<name>A0A8B8UXN7_SACPA</name>
<dbReference type="GeneID" id="54632924"/>
<reference evidence="1" key="4">
    <citation type="submission" date="2025-08" db="UniProtKB">
        <authorList>
            <consortium name="RefSeq"/>
        </authorList>
    </citation>
    <scope>IDENTIFICATION</scope>
    <source>
        <strain evidence="1">CBS432</strain>
    </source>
</reference>
<dbReference type="AlphaFoldDB" id="A0A8B8UXN7"/>
<dbReference type="RefSeq" id="XP_033768534.1">
    <property type="nucleotide sequence ID" value="XM_033912643.1"/>
</dbReference>
<evidence type="ECO:0000313" key="1">
    <source>
        <dbReference type="RefSeq" id="XP_033768534.1"/>
    </source>
</evidence>
<accession>A0A8B8UXN7</accession>
<reference evidence="1" key="1">
    <citation type="journal article" date="2017" name="Nat. Genet.">
        <title>Contrasting evolutionary genome dynamics between domesticated and wild yeasts.</title>
        <authorList>
            <person name="Yue J.X."/>
            <person name="Li J."/>
            <person name="Aigrain L."/>
            <person name="Hallin J."/>
            <person name="Persson K."/>
            <person name="Oliver K."/>
            <person name="Bergstrom A."/>
            <person name="Coupland P."/>
            <person name="Warringer J."/>
            <person name="Lagomarsino M.C."/>
            <person name="Fischer G."/>
            <person name="Durbin R."/>
            <person name="Liti G."/>
        </authorList>
    </citation>
    <scope>NUCLEOTIDE SEQUENCE</scope>
    <source>
        <strain evidence="1">CBS432</strain>
    </source>
</reference>
<gene>
    <name evidence="1" type="ORF">SPAR_M03470</name>
</gene>
<reference evidence="1" key="2">
    <citation type="submission" date="2020-01" db="EMBL/GenBank/DDBJ databases">
        <title>Population-level Yeast Reference Genomes.</title>
        <authorList>
            <person name="Yue J.-X."/>
        </authorList>
    </citation>
    <scope>NUCLEOTIDE SEQUENCE</scope>
    <source>
        <strain evidence="1">CBS432</strain>
    </source>
</reference>
<dbReference type="KEGG" id="spao:SPAR_M03470"/>
<organism evidence="1">
    <name type="scientific">Saccharomyces paradoxus</name>
    <name type="common">Yeast</name>
    <name type="synonym">Saccharomyces douglasii</name>
    <dbReference type="NCBI Taxonomy" id="27291"/>
    <lineage>
        <taxon>Eukaryota</taxon>
        <taxon>Fungi</taxon>
        <taxon>Dikarya</taxon>
        <taxon>Ascomycota</taxon>
        <taxon>Saccharomycotina</taxon>
        <taxon>Saccharomycetes</taxon>
        <taxon>Saccharomycetales</taxon>
        <taxon>Saccharomycetaceae</taxon>
        <taxon>Saccharomyces</taxon>
    </lineage>
</organism>
<proteinExistence type="predicted"/>
<protein>
    <submittedName>
        <fullName evidence="1">Uncharacterized protein</fullName>
    </submittedName>
</protein>